<accession>A0ABY3WML2</accession>
<proteinExistence type="predicted"/>
<sequence length="643" mass="70649">MTDATPRIVASVPVGSPPTWAVLQRRLFDALDEAWRAFSRRYCEPDGRLRYEGPAASRDGADDFYEAFFNWPTLYQLGGADDLLDTCKHHWTGVTAQLTELGHVVDEFERGYDWFHMGESMLLFYGICAADPRDAHFADRARRFAELYLPGSPAGNHDPDTGIIRAPHNGAGGPRYGLNAEWASYGADLTVMRPYGLPLRDLPGITRWEDLADPANAARMGAAMQERIGRGDTAVNLAATSLATNAWLYGHEDRFRAWALSYIDTWQRRADANDGILPDNTGPSGRVGELHGGRWYGGNYGWSWPHGIYSVGNAAVVAAVNTVLLTGSTDRLAIGRGPLDTVAAHAVQGTVTGTGMSISDRWHAELGEDADRPTLLVPNRYADGGWFDHQPPQLGLPVWLWHAGTAAEDRDRIDRLRKASGYDWRTVRAFRNKEEAGHEAPWLEYLRGENPDYPTAILRTALGQVERRMALIAADDADPATFNIHHWQRLNPVLTEALLQLTTGTPQVLYNGGLLPTRLAYHDADRGRPGLPPDVAALVDTVEPDRTSVELVHTGLTGTRAVTVQAGAFGEHRIDRARITAAEPGYPGDPRAYTAPAAATTVREVPVGGPRLEVELPPGRRIRLDLRLTPRAYRPAHQTPTGS</sequence>
<name>A0ABY3WML2_9ACTN</name>
<reference evidence="1 2" key="1">
    <citation type="submission" date="2021-03" db="EMBL/GenBank/DDBJ databases">
        <title>Complete genome of Streptomyces formicae strain 1H-GS9 (DSM 100524).</title>
        <authorList>
            <person name="Atanasov K.E."/>
            <person name="Altabella T."/>
            <person name="Ferrer A."/>
        </authorList>
    </citation>
    <scope>NUCLEOTIDE SEQUENCE [LARGE SCALE GENOMIC DNA]</scope>
    <source>
        <strain evidence="1 2">1H-GS9</strain>
    </source>
</reference>
<gene>
    <name evidence="1" type="ORF">J4032_16490</name>
</gene>
<evidence type="ECO:0008006" key="3">
    <source>
        <dbReference type="Google" id="ProtNLM"/>
    </source>
</evidence>
<organism evidence="1 2">
    <name type="scientific">Streptomyces formicae</name>
    <dbReference type="NCBI Taxonomy" id="1616117"/>
    <lineage>
        <taxon>Bacteria</taxon>
        <taxon>Bacillati</taxon>
        <taxon>Actinomycetota</taxon>
        <taxon>Actinomycetes</taxon>
        <taxon>Kitasatosporales</taxon>
        <taxon>Streptomycetaceae</taxon>
        <taxon>Streptomyces</taxon>
    </lineage>
</organism>
<dbReference type="EMBL" id="CP071872">
    <property type="protein sequence ID" value="UNM12900.1"/>
    <property type="molecule type" value="Genomic_DNA"/>
</dbReference>
<dbReference type="InterPro" id="IPR058347">
    <property type="entry name" value="DUF8034"/>
</dbReference>
<dbReference type="Pfam" id="PF26099">
    <property type="entry name" value="DUF8034"/>
    <property type="match status" value="1"/>
</dbReference>
<dbReference type="RefSeq" id="WP_242331603.1">
    <property type="nucleotide sequence ID" value="NZ_CP071872.1"/>
</dbReference>
<dbReference type="Proteomes" id="UP000828924">
    <property type="component" value="Chromosome"/>
</dbReference>
<keyword evidence="2" id="KW-1185">Reference proteome</keyword>
<protein>
    <recommendedName>
        <fullName evidence="3">Linalool dehydratase/isomerase domain-containing protein</fullName>
    </recommendedName>
</protein>
<evidence type="ECO:0000313" key="1">
    <source>
        <dbReference type="EMBL" id="UNM12900.1"/>
    </source>
</evidence>
<evidence type="ECO:0000313" key="2">
    <source>
        <dbReference type="Proteomes" id="UP000828924"/>
    </source>
</evidence>